<gene>
    <name evidence="1" type="ORF">METZ01_LOCUS512914</name>
</gene>
<protein>
    <recommendedName>
        <fullName evidence="2">Flagellin C-terminal domain-containing protein</fullName>
    </recommendedName>
</protein>
<accession>A0A383EUS5</accession>
<dbReference type="EMBL" id="UINC01228655">
    <property type="protein sequence ID" value="SVE60060.1"/>
    <property type="molecule type" value="Genomic_DNA"/>
</dbReference>
<sequence>MARDLDFPKGDSYWRSYSSKDKEGAWDYNPPVSSVNQSALRNATTAFEANNSQRNMNLNTIALIDDRVSDINKQIILSDDPSHIRDIAMERNELNTNKGSLEVENEVLKVNAETALKTV</sequence>
<evidence type="ECO:0000313" key="1">
    <source>
        <dbReference type="EMBL" id="SVE60060.1"/>
    </source>
</evidence>
<reference evidence="1" key="1">
    <citation type="submission" date="2018-05" db="EMBL/GenBank/DDBJ databases">
        <authorList>
            <person name="Lanie J.A."/>
            <person name="Ng W.-L."/>
            <person name="Kazmierczak K.M."/>
            <person name="Andrzejewski T.M."/>
            <person name="Davidsen T.M."/>
            <person name="Wayne K.J."/>
            <person name="Tettelin H."/>
            <person name="Glass J.I."/>
            <person name="Rusch D."/>
            <person name="Podicherti R."/>
            <person name="Tsui H.-C.T."/>
            <person name="Winkler M.E."/>
        </authorList>
    </citation>
    <scope>NUCLEOTIDE SEQUENCE</scope>
</reference>
<organism evidence="1">
    <name type="scientific">marine metagenome</name>
    <dbReference type="NCBI Taxonomy" id="408172"/>
    <lineage>
        <taxon>unclassified sequences</taxon>
        <taxon>metagenomes</taxon>
        <taxon>ecological metagenomes</taxon>
    </lineage>
</organism>
<feature type="non-terminal residue" evidence="1">
    <location>
        <position position="119"/>
    </location>
</feature>
<dbReference type="AlphaFoldDB" id="A0A383EUS5"/>
<evidence type="ECO:0008006" key="2">
    <source>
        <dbReference type="Google" id="ProtNLM"/>
    </source>
</evidence>
<name>A0A383EUS5_9ZZZZ</name>
<proteinExistence type="predicted"/>